<evidence type="ECO:0000313" key="8">
    <source>
        <dbReference type="Proteomes" id="UP000289323"/>
    </source>
</evidence>
<keyword evidence="1" id="KW-0285">Flavoprotein</keyword>
<feature type="domain" description="FAD-binding" evidence="6">
    <location>
        <begin position="11"/>
        <end position="358"/>
    </location>
</feature>
<name>A0A446BRA1_9PEZI</name>
<protein>
    <submittedName>
        <fullName evidence="7">2d1e52c3-0ea0-4abf-aa58-c88e5e3c4ecd</fullName>
    </submittedName>
</protein>
<dbReference type="InterPro" id="IPR036188">
    <property type="entry name" value="FAD/NAD-bd_sf"/>
</dbReference>
<evidence type="ECO:0000256" key="4">
    <source>
        <dbReference type="ARBA" id="ARBA00023033"/>
    </source>
</evidence>
<dbReference type="SUPFAM" id="SSF51905">
    <property type="entry name" value="FAD/NAD(P)-binding domain"/>
    <property type="match status" value="1"/>
</dbReference>
<dbReference type="PANTHER" id="PTHR46972:SF1">
    <property type="entry name" value="FAD DEPENDENT OXIDOREDUCTASE DOMAIN-CONTAINING PROTEIN"/>
    <property type="match status" value="1"/>
</dbReference>
<evidence type="ECO:0000313" key="7">
    <source>
        <dbReference type="EMBL" id="SPQ25024.1"/>
    </source>
</evidence>
<evidence type="ECO:0000256" key="2">
    <source>
        <dbReference type="ARBA" id="ARBA00022827"/>
    </source>
</evidence>
<dbReference type="GO" id="GO:0071949">
    <property type="term" value="F:FAD binding"/>
    <property type="evidence" value="ECO:0007669"/>
    <property type="project" value="InterPro"/>
</dbReference>
<dbReference type="AlphaFoldDB" id="A0A446BRA1"/>
<dbReference type="InterPro" id="IPR002938">
    <property type="entry name" value="FAD-bd"/>
</dbReference>
<proteinExistence type="predicted"/>
<sequence>MASHFLSGKHIVVAGAGLAGLSFATALRKQWPAAVPPPRLTIFERDKDEDAAGRQGYTISIAGFDNNGGLVALKDLGLLDEALQHALLGVEGRGSFNIWDADWRRVMSVRLRAANGLPTPGIRIARKYLRQILLKAVTDDVRWGVACESAARLENGRVSVQVVGEGIGPDQSTVECDLLIVADGASSKIRACLRPDDGLEYAGAVQMGGIALFPDGIPPPVNENWGMQISGGQGVCCFYSPVDEHGVVWALSFLEPKPRPRLANSGSAEATRPVIEEARARGRMLGPLFHTIVDATTNPADVFCFPARDKKPFYHSADAGPIIFIGDSNHAVSPFAGFGANLALKDGWDLAQKLVAATSLKNAVQGFDALSVPRASKVLETSRWRIKYAHSTGLRFFFFRFLLVVLGFALWLTGRS</sequence>
<dbReference type="Gene3D" id="3.50.50.60">
    <property type="entry name" value="FAD/NAD(P)-binding domain"/>
    <property type="match status" value="1"/>
</dbReference>
<keyword evidence="5" id="KW-0812">Transmembrane</keyword>
<evidence type="ECO:0000256" key="1">
    <source>
        <dbReference type="ARBA" id="ARBA00022630"/>
    </source>
</evidence>
<reference evidence="7 8" key="1">
    <citation type="submission" date="2018-04" db="EMBL/GenBank/DDBJ databases">
        <authorList>
            <person name="Huttner S."/>
            <person name="Dainat J."/>
        </authorList>
    </citation>
    <scope>NUCLEOTIDE SEQUENCE [LARGE SCALE GENOMIC DNA]</scope>
</reference>
<organism evidence="7 8">
    <name type="scientific">Thermothielavioides terrestris</name>
    <dbReference type="NCBI Taxonomy" id="2587410"/>
    <lineage>
        <taxon>Eukaryota</taxon>
        <taxon>Fungi</taxon>
        <taxon>Dikarya</taxon>
        <taxon>Ascomycota</taxon>
        <taxon>Pezizomycotina</taxon>
        <taxon>Sordariomycetes</taxon>
        <taxon>Sordariomycetidae</taxon>
        <taxon>Sordariales</taxon>
        <taxon>Chaetomiaceae</taxon>
        <taxon>Thermothielavioides</taxon>
    </lineage>
</organism>
<evidence type="ECO:0000256" key="3">
    <source>
        <dbReference type="ARBA" id="ARBA00023002"/>
    </source>
</evidence>
<gene>
    <name evidence="7" type="ORF">TT172_LOCUS7443</name>
</gene>
<keyword evidence="5" id="KW-0472">Membrane</keyword>
<dbReference type="Pfam" id="PF01494">
    <property type="entry name" value="FAD_binding_3"/>
    <property type="match status" value="1"/>
</dbReference>
<keyword evidence="5" id="KW-1133">Transmembrane helix</keyword>
<keyword evidence="2" id="KW-0274">FAD</keyword>
<evidence type="ECO:0000259" key="6">
    <source>
        <dbReference type="Pfam" id="PF01494"/>
    </source>
</evidence>
<dbReference type="PRINTS" id="PR00420">
    <property type="entry name" value="RNGMNOXGNASE"/>
</dbReference>
<evidence type="ECO:0000256" key="5">
    <source>
        <dbReference type="SAM" id="Phobius"/>
    </source>
</evidence>
<dbReference type="GO" id="GO:0004497">
    <property type="term" value="F:monooxygenase activity"/>
    <property type="evidence" value="ECO:0007669"/>
    <property type="project" value="UniProtKB-KW"/>
</dbReference>
<dbReference type="EMBL" id="OUUZ01000015">
    <property type="protein sequence ID" value="SPQ25024.1"/>
    <property type="molecule type" value="Genomic_DNA"/>
</dbReference>
<keyword evidence="3" id="KW-0560">Oxidoreductase</keyword>
<dbReference type="PANTHER" id="PTHR46972">
    <property type="entry name" value="MONOOXYGENASE ASQM-RELATED"/>
    <property type="match status" value="1"/>
</dbReference>
<accession>A0A446BRA1</accession>
<keyword evidence="4" id="KW-0503">Monooxygenase</keyword>
<dbReference type="Proteomes" id="UP000289323">
    <property type="component" value="Unassembled WGS sequence"/>
</dbReference>
<feature type="transmembrane region" description="Helical" evidence="5">
    <location>
        <begin position="393"/>
        <end position="412"/>
    </location>
</feature>